<name>L9ZBJ8_9EURY</name>
<dbReference type="CDD" id="cd05288">
    <property type="entry name" value="PGDH"/>
    <property type="match status" value="1"/>
</dbReference>
<dbReference type="Pfam" id="PF00107">
    <property type="entry name" value="ADH_zinc_N"/>
    <property type="match status" value="1"/>
</dbReference>
<dbReference type="InterPro" id="IPR011032">
    <property type="entry name" value="GroES-like_sf"/>
</dbReference>
<dbReference type="InterPro" id="IPR020843">
    <property type="entry name" value="ER"/>
</dbReference>
<evidence type="ECO:0000313" key="4">
    <source>
        <dbReference type="Proteomes" id="UP000011618"/>
    </source>
</evidence>
<protein>
    <submittedName>
        <fullName evidence="3">Alcohol dehydrogenase zinc-binding domain protein</fullName>
    </submittedName>
</protein>
<dbReference type="GO" id="GO:0016628">
    <property type="term" value="F:oxidoreductase activity, acting on the CH-CH group of donors, NAD or NADP as acceptor"/>
    <property type="evidence" value="ECO:0007669"/>
    <property type="project" value="InterPro"/>
</dbReference>
<keyword evidence="1" id="KW-0560">Oxidoreductase</keyword>
<dbReference type="SMART" id="SM00829">
    <property type="entry name" value="PKS_ER"/>
    <property type="match status" value="1"/>
</dbReference>
<dbReference type="PATRIC" id="fig|1227495.3.peg.434"/>
<dbReference type="Gene3D" id="3.40.50.720">
    <property type="entry name" value="NAD(P)-binding Rossmann-like Domain"/>
    <property type="match status" value="1"/>
</dbReference>
<dbReference type="Gene3D" id="3.90.180.10">
    <property type="entry name" value="Medium-chain alcohol dehydrogenases, catalytic domain"/>
    <property type="match status" value="1"/>
</dbReference>
<dbReference type="Proteomes" id="UP000011618">
    <property type="component" value="Unassembled WGS sequence"/>
</dbReference>
<evidence type="ECO:0000256" key="1">
    <source>
        <dbReference type="ARBA" id="ARBA00023002"/>
    </source>
</evidence>
<accession>L9ZBJ8</accession>
<dbReference type="AlphaFoldDB" id="L9ZBJ8"/>
<feature type="domain" description="Enoyl reductase (ER)" evidence="2">
    <location>
        <begin position="43"/>
        <end position="356"/>
    </location>
</feature>
<dbReference type="SUPFAM" id="SSF50129">
    <property type="entry name" value="GroES-like"/>
    <property type="match status" value="2"/>
</dbReference>
<dbReference type="InterPro" id="IPR045010">
    <property type="entry name" value="MDR_fam"/>
</dbReference>
<comment type="caution">
    <text evidence="3">The sequence shown here is derived from an EMBL/GenBank/DDBJ whole genome shotgun (WGS) entry which is preliminary data.</text>
</comment>
<dbReference type="InterPro" id="IPR013149">
    <property type="entry name" value="ADH-like_C"/>
</dbReference>
<proteinExistence type="predicted"/>
<dbReference type="InterPro" id="IPR036291">
    <property type="entry name" value="NAD(P)-bd_dom_sf"/>
</dbReference>
<dbReference type="PANTHER" id="PTHR43205">
    <property type="entry name" value="PROSTAGLANDIN REDUCTASE"/>
    <property type="match status" value="1"/>
</dbReference>
<dbReference type="Pfam" id="PF16884">
    <property type="entry name" value="ADH_N_2"/>
    <property type="match status" value="1"/>
</dbReference>
<dbReference type="InterPro" id="IPR041694">
    <property type="entry name" value="ADH_N_2"/>
</dbReference>
<organism evidence="3 4">
    <name type="scientific">Natrinema pallidum DSM 3751</name>
    <dbReference type="NCBI Taxonomy" id="1227495"/>
    <lineage>
        <taxon>Archaea</taxon>
        <taxon>Methanobacteriati</taxon>
        <taxon>Methanobacteriota</taxon>
        <taxon>Stenosarchaea group</taxon>
        <taxon>Halobacteria</taxon>
        <taxon>Halobacteriales</taxon>
        <taxon>Natrialbaceae</taxon>
        <taxon>Natrinema</taxon>
    </lineage>
</organism>
<reference evidence="3 4" key="1">
    <citation type="journal article" date="2014" name="PLoS Genet.">
        <title>Phylogenetically driven sequencing of extremely halophilic archaea reveals strategies for static and dynamic osmo-response.</title>
        <authorList>
            <person name="Becker E.A."/>
            <person name="Seitzer P.M."/>
            <person name="Tritt A."/>
            <person name="Larsen D."/>
            <person name="Krusor M."/>
            <person name="Yao A.I."/>
            <person name="Wu D."/>
            <person name="Madern D."/>
            <person name="Eisen J.A."/>
            <person name="Darling A.E."/>
            <person name="Facciotti M.T."/>
        </authorList>
    </citation>
    <scope>NUCLEOTIDE SEQUENCE [LARGE SCALE GENOMIC DNA]</scope>
    <source>
        <strain evidence="3 4">DSM 3751</strain>
    </source>
</reference>
<gene>
    <name evidence="3" type="ORF">C487_02206</name>
</gene>
<evidence type="ECO:0000313" key="3">
    <source>
        <dbReference type="EMBL" id="ELY82493.1"/>
    </source>
</evidence>
<dbReference type="PANTHER" id="PTHR43205:SF7">
    <property type="entry name" value="PROSTAGLANDIN REDUCTASE 1"/>
    <property type="match status" value="1"/>
</dbReference>
<evidence type="ECO:0000259" key="2">
    <source>
        <dbReference type="SMART" id="SM00829"/>
    </source>
</evidence>
<dbReference type="EMBL" id="AOII01000020">
    <property type="protein sequence ID" value="ELY82493.1"/>
    <property type="molecule type" value="Genomic_DNA"/>
</dbReference>
<sequence length="363" mass="39301">MTFNLLDDAKFREPNILVWARQCHHMAETRQWRLASRPVGEPTAENFELVTVERPEPDNGEVLVKTLYQSVDPYMRGRMRDAESYAEPWDVGDPMKASVVGEVLESNAGQFSAGDIVTGELLWAEHAVADANELQRVNPDHGPISTALGVLGMPGVTAYWGLNDVGDPKPGDTVFVSAAAGAVGSVVGQLARLSGARVVGTAGSEAKIDWLTDDLGFDAAINYKDTDDLAAAVDEACPDGVDVYFDNVGGPITDAVWPRLNVDARVAVCGQIALYNETDVPTGPRKLAKLIESRATVEGLLVSDYQPRWGEALERLSTFVRNGDVQYRENVVDGFENAPDAFLGLFEGDNIGKQLVKVADHDE</sequence>
<dbReference type="FunFam" id="3.40.50.720:FF:000121">
    <property type="entry name" value="Prostaglandin reductase 2"/>
    <property type="match status" value="1"/>
</dbReference>
<dbReference type="eggNOG" id="arCOG01461">
    <property type="taxonomic scope" value="Archaea"/>
</dbReference>
<dbReference type="SUPFAM" id="SSF51735">
    <property type="entry name" value="NAD(P)-binding Rossmann-fold domains"/>
    <property type="match status" value="1"/>
</dbReference>